<evidence type="ECO:0000313" key="2">
    <source>
        <dbReference type="Proteomes" id="UP001527925"/>
    </source>
</evidence>
<sequence length="939" mass="105806">MLAELSLDSIDTLAIRARIRLFRKANSLATPLKALIAPRNIFFSRRLVWSKGFCWRLHRRFVGLTWFPDDWAARELLPRMHERRMLVSPARATRIATTTRLLRNGHPFVGRQCPICRTPLGAFSPVGHLITACTDPRIQAYRDTIGFSREYFVLLWQHAHEVAGLLLAPDVNSLDLSILVLGGTLCGGATLGNDWLAGFSQMGTVVAPPAGRVVHFLQRTMWSYSSSPWAYHRATLLLLKLPRHTPVAAMLAELSLDSIDTLAIRARIRLFRKANSLATPLQALIAPRNIFFSRRLVWSRGSARLHRRFVGLTWFPDDWAARELLPRMHERRMLVSPARATASYRDHQFAATAGFFRSPMFDASLSNGVRYLIAARCNAIWSTSRAVAARLLRNSHPFVGRQCPICRTPLGAFSPVGHLITACTDPRIQAYRDTIGFSREFFVLLWQHAHEVAGLLPAPDVNSLDLSILVLGGALCGGATLGNDWLAGFSQMGTVVAPPAGRVVHFLQRTMWSYSSSLWAYHRQRCWQAMLQLLTPDRRRRMWPPLPPGASLWDRLPFEIRHMVLAAATTLTLLTMGRVSLADIRCLSADDKARLWAEVFDTDWDGDLTLLAAATASPGALLPLPPWVFWLVRSRRMVVRIKQASRAEWATGLLHAAARNDCLDAVGPVHRRWPPRVVAHIAASSGALNMLRAVAPTITPWDLIDAVPDAAAGGHMRVVEWIHSATRGDLWPPTVALAAVEGNDDDLLDWLLSNRRRCINHEVALCAVRLNRIRMLDKLLDAGFGSLLLRGRAADLAAGSSIEMLDWFVARMGCTPSHKAMQLAVTNRQADCILRLADLFPDRRWTINCCDCNHRSVRALLRQLHLRHRVGLWRSLCEPCKLYNDDFDFDCMCDSCFWNRLFGWNVVDRFYDFEIIAVEVELNGTWRWRFDARSGFCCI</sequence>
<protein>
    <recommendedName>
        <fullName evidence="3">Reverse transcriptase zinc-binding domain-containing protein</fullName>
    </recommendedName>
</protein>
<dbReference type="PANTHER" id="PTHR46586">
    <property type="entry name" value="ANKYRIN REPEAT-CONTAINING PROTEIN"/>
    <property type="match status" value="1"/>
</dbReference>
<accession>A0ABR4MZ99</accession>
<comment type="caution">
    <text evidence="1">The sequence shown here is derived from an EMBL/GenBank/DDBJ whole genome shotgun (WGS) entry which is preliminary data.</text>
</comment>
<dbReference type="EMBL" id="JADGIZ020000062">
    <property type="protein sequence ID" value="KAL2912554.1"/>
    <property type="molecule type" value="Genomic_DNA"/>
</dbReference>
<proteinExistence type="predicted"/>
<reference evidence="1 2" key="1">
    <citation type="submission" date="2023-09" db="EMBL/GenBank/DDBJ databases">
        <title>Pangenome analysis of Batrachochytrium dendrobatidis and related Chytrids.</title>
        <authorList>
            <person name="Yacoub M.N."/>
            <person name="Stajich J.E."/>
            <person name="James T.Y."/>
        </authorList>
    </citation>
    <scope>NUCLEOTIDE SEQUENCE [LARGE SCALE GENOMIC DNA]</scope>
    <source>
        <strain evidence="1 2">JEL0888</strain>
    </source>
</reference>
<keyword evidence="2" id="KW-1185">Reference proteome</keyword>
<dbReference type="PANTHER" id="PTHR46586:SF3">
    <property type="entry name" value="ANKYRIN REPEAT-CONTAINING PROTEIN"/>
    <property type="match status" value="1"/>
</dbReference>
<name>A0ABR4MZ99_9FUNG</name>
<dbReference type="InterPro" id="IPR052050">
    <property type="entry name" value="SecEffector_AnkRepeat"/>
</dbReference>
<dbReference type="Proteomes" id="UP001527925">
    <property type="component" value="Unassembled WGS sequence"/>
</dbReference>
<evidence type="ECO:0008006" key="3">
    <source>
        <dbReference type="Google" id="ProtNLM"/>
    </source>
</evidence>
<gene>
    <name evidence="1" type="ORF">HK105_207953</name>
</gene>
<organism evidence="1 2">
    <name type="scientific">Polyrhizophydium stewartii</name>
    <dbReference type="NCBI Taxonomy" id="2732419"/>
    <lineage>
        <taxon>Eukaryota</taxon>
        <taxon>Fungi</taxon>
        <taxon>Fungi incertae sedis</taxon>
        <taxon>Chytridiomycota</taxon>
        <taxon>Chytridiomycota incertae sedis</taxon>
        <taxon>Chytridiomycetes</taxon>
        <taxon>Rhizophydiales</taxon>
        <taxon>Rhizophydiales incertae sedis</taxon>
        <taxon>Polyrhizophydium</taxon>
    </lineage>
</organism>
<evidence type="ECO:0000313" key="1">
    <source>
        <dbReference type="EMBL" id="KAL2912554.1"/>
    </source>
</evidence>